<protein>
    <recommendedName>
        <fullName evidence="2">DUF8128 domain-containing protein</fullName>
    </recommendedName>
</protein>
<dbReference type="Pfam" id="PF26449">
    <property type="entry name" value="DUF8128"/>
    <property type="match status" value="1"/>
</dbReference>
<proteinExistence type="predicted"/>
<reference evidence="3 4" key="1">
    <citation type="journal article" date="2016" name="Nat. Commun.">
        <title>Thousands of microbial genomes shed light on interconnected biogeochemical processes in an aquifer system.</title>
        <authorList>
            <person name="Anantharaman K."/>
            <person name="Brown C.T."/>
            <person name="Hug L.A."/>
            <person name="Sharon I."/>
            <person name="Castelle C.J."/>
            <person name="Probst A.J."/>
            <person name="Thomas B.C."/>
            <person name="Singh A."/>
            <person name="Wilkins M.J."/>
            <person name="Karaoz U."/>
            <person name="Brodie E.L."/>
            <person name="Williams K.H."/>
            <person name="Hubbard S.S."/>
            <person name="Banfield J.F."/>
        </authorList>
    </citation>
    <scope>NUCLEOTIDE SEQUENCE [LARGE SCALE GENOMIC DNA]</scope>
</reference>
<dbReference type="InterPro" id="IPR058441">
    <property type="entry name" value="DUF8128"/>
</dbReference>
<evidence type="ECO:0000313" key="3">
    <source>
        <dbReference type="EMBL" id="OGZ61443.1"/>
    </source>
</evidence>
<evidence type="ECO:0000259" key="2">
    <source>
        <dbReference type="Pfam" id="PF26449"/>
    </source>
</evidence>
<dbReference type="Proteomes" id="UP000178509">
    <property type="component" value="Unassembled WGS sequence"/>
</dbReference>
<accession>A0A1G2HG61</accession>
<evidence type="ECO:0000256" key="1">
    <source>
        <dbReference type="SAM" id="MobiDB-lite"/>
    </source>
</evidence>
<sequence length="409" mass="46244">MFQILKATWWIIVPVALFLRVKKYWLSYQASKYKKSLEWAVLEVILPPEVEKTPKAMENVLVGLHGAYKSVSSREKWTKGTSPDSFSLEMTGVDGELHFYVRCQSSQRSFVESKLYSQYPDAEIYEVKDYTKETVPPELPNKDYEVWGADYVLTKDWPYPILSYIDFEDKEEERRLDPLSQFAELVSKMEKGENIWLQIVISPVATKDKVAEKAKEILDKETGRAKAKPASVGQEVVSFVGNVARHISAKELLPGPEGKPASEASMQKLTPGEQEKVKKIEIKTSKLLFKITARAVYVARNDVFHKPHVPALQGFFNQFNSGINSFKSSSSPSGSLIFFKNSRNFSRKTKLVGAYRGRALGAISKDQKDNILNVEELATLYHFPGTLVKAPLMPRISSRTAEPPKGLPR</sequence>
<dbReference type="AlphaFoldDB" id="A0A1G2HG61"/>
<evidence type="ECO:0000313" key="4">
    <source>
        <dbReference type="Proteomes" id="UP000178509"/>
    </source>
</evidence>
<gene>
    <name evidence="3" type="ORF">A3H51_03035</name>
</gene>
<organism evidence="3 4">
    <name type="scientific">Candidatus Spechtbacteria bacterium RIFCSPLOWO2_02_FULL_38_8</name>
    <dbReference type="NCBI Taxonomy" id="1802164"/>
    <lineage>
        <taxon>Bacteria</taxon>
        <taxon>Candidatus Spechtiibacteriota</taxon>
    </lineage>
</organism>
<comment type="caution">
    <text evidence="3">The sequence shown here is derived from an EMBL/GenBank/DDBJ whole genome shotgun (WGS) entry which is preliminary data.</text>
</comment>
<feature type="region of interest" description="Disordered" evidence="1">
    <location>
        <begin position="251"/>
        <end position="273"/>
    </location>
</feature>
<name>A0A1G2HG61_9BACT</name>
<feature type="domain" description="DUF8128" evidence="2">
    <location>
        <begin position="40"/>
        <end position="317"/>
    </location>
</feature>
<dbReference type="STRING" id="1802164.A3H51_03035"/>
<dbReference type="EMBL" id="MHOJ01000042">
    <property type="protein sequence ID" value="OGZ61443.1"/>
    <property type="molecule type" value="Genomic_DNA"/>
</dbReference>